<organism evidence="8 9">
    <name type="scientific">Desulfococcus multivorans DSM 2059</name>
    <dbReference type="NCBI Taxonomy" id="1121405"/>
    <lineage>
        <taxon>Bacteria</taxon>
        <taxon>Pseudomonadati</taxon>
        <taxon>Thermodesulfobacteriota</taxon>
        <taxon>Desulfobacteria</taxon>
        <taxon>Desulfobacterales</taxon>
        <taxon>Desulfococcaceae</taxon>
        <taxon>Desulfococcus</taxon>
    </lineage>
</organism>
<keyword evidence="3" id="KW-0560">Oxidoreductase</keyword>
<feature type="domain" description="4Fe-4S ferredoxin-type" evidence="7">
    <location>
        <begin position="338"/>
        <end position="369"/>
    </location>
</feature>
<dbReference type="STRING" id="897.B2D07_19230"/>
<dbReference type="Gene3D" id="1.10.1060.10">
    <property type="entry name" value="Alpha-helical ferredoxin"/>
    <property type="match status" value="1"/>
</dbReference>
<dbReference type="PANTHER" id="PTHR43255">
    <property type="entry name" value="IRON-SULFUR-BINDING OXIDOREDUCTASE FADF-RELATED-RELATED"/>
    <property type="match status" value="1"/>
</dbReference>
<dbReference type="AlphaFoldDB" id="S7TRT0"/>
<dbReference type="InterPro" id="IPR009051">
    <property type="entry name" value="Helical_ferredxn"/>
</dbReference>
<dbReference type="GO" id="GO:0046872">
    <property type="term" value="F:metal ion binding"/>
    <property type="evidence" value="ECO:0007669"/>
    <property type="project" value="UniProtKB-KW"/>
</dbReference>
<keyword evidence="2" id="KW-0479">Metal-binding</keyword>
<dbReference type="eggNOG" id="COG0247">
    <property type="taxonomic scope" value="Bacteria"/>
</dbReference>
<dbReference type="PROSITE" id="PS51379">
    <property type="entry name" value="4FE4S_FER_2"/>
    <property type="match status" value="2"/>
</dbReference>
<dbReference type="InterPro" id="IPR004017">
    <property type="entry name" value="Cys_rich_dom"/>
</dbReference>
<evidence type="ECO:0000256" key="3">
    <source>
        <dbReference type="ARBA" id="ARBA00023002"/>
    </source>
</evidence>
<dbReference type="InterPro" id="IPR036197">
    <property type="entry name" value="NarG-like_sf"/>
</dbReference>
<comment type="caution">
    <text evidence="8">The sequence shown here is derived from an EMBL/GenBank/DDBJ whole genome shotgun (WGS) entry which is preliminary data.</text>
</comment>
<feature type="transmembrane region" description="Helical" evidence="6">
    <location>
        <begin position="76"/>
        <end position="101"/>
    </location>
</feature>
<feature type="transmembrane region" description="Helical" evidence="6">
    <location>
        <begin position="6"/>
        <end position="24"/>
    </location>
</feature>
<dbReference type="Pfam" id="PF02754">
    <property type="entry name" value="CCG"/>
    <property type="match status" value="2"/>
</dbReference>
<feature type="transmembrane region" description="Helical" evidence="6">
    <location>
        <begin position="210"/>
        <end position="228"/>
    </location>
</feature>
<dbReference type="SUPFAM" id="SSF46548">
    <property type="entry name" value="alpha-helical ferredoxin"/>
    <property type="match status" value="1"/>
</dbReference>
<keyword evidence="9" id="KW-1185">Reference proteome</keyword>
<evidence type="ECO:0000256" key="1">
    <source>
        <dbReference type="ARBA" id="ARBA00022485"/>
    </source>
</evidence>
<feature type="transmembrane region" description="Helical" evidence="6">
    <location>
        <begin position="146"/>
        <end position="168"/>
    </location>
</feature>
<dbReference type="Proteomes" id="UP000014977">
    <property type="component" value="Unassembled WGS sequence"/>
</dbReference>
<dbReference type="GO" id="GO:0005886">
    <property type="term" value="C:plasma membrane"/>
    <property type="evidence" value="ECO:0007669"/>
    <property type="project" value="TreeGrafter"/>
</dbReference>
<evidence type="ECO:0000256" key="6">
    <source>
        <dbReference type="SAM" id="Phobius"/>
    </source>
</evidence>
<accession>S7TRT0</accession>
<dbReference type="Pfam" id="PF13183">
    <property type="entry name" value="Fer4_8"/>
    <property type="match status" value="1"/>
</dbReference>
<keyword evidence="1" id="KW-0004">4Fe-4S</keyword>
<proteinExistence type="predicted"/>
<evidence type="ECO:0000313" key="8">
    <source>
        <dbReference type="EMBL" id="EPR39686.1"/>
    </source>
</evidence>
<keyword evidence="6" id="KW-0472">Membrane</keyword>
<evidence type="ECO:0000256" key="5">
    <source>
        <dbReference type="ARBA" id="ARBA00023014"/>
    </source>
</evidence>
<feature type="transmembrane region" description="Helical" evidence="6">
    <location>
        <begin position="113"/>
        <end position="134"/>
    </location>
</feature>
<dbReference type="InterPro" id="IPR017900">
    <property type="entry name" value="4Fe4S_Fe_S_CS"/>
</dbReference>
<dbReference type="EMBL" id="ATHJ01000088">
    <property type="protein sequence ID" value="EPR39686.1"/>
    <property type="molecule type" value="Genomic_DNA"/>
</dbReference>
<dbReference type="PATRIC" id="fig|1121405.3.peg.2185"/>
<evidence type="ECO:0000256" key="4">
    <source>
        <dbReference type="ARBA" id="ARBA00023004"/>
    </source>
</evidence>
<dbReference type="RefSeq" id="WP_020877291.1">
    <property type="nucleotide sequence ID" value="NZ_ATHJ01000088.1"/>
</dbReference>
<dbReference type="GO" id="GO:0016491">
    <property type="term" value="F:oxidoreductase activity"/>
    <property type="evidence" value="ECO:0007669"/>
    <property type="project" value="UniProtKB-KW"/>
</dbReference>
<feature type="domain" description="4Fe-4S ferredoxin-type" evidence="7">
    <location>
        <begin position="275"/>
        <end position="305"/>
    </location>
</feature>
<keyword evidence="6" id="KW-0812">Transmembrane</keyword>
<dbReference type="OrthoDB" id="9794954at2"/>
<gene>
    <name evidence="8" type="ORF">dsmv_2534</name>
</gene>
<keyword evidence="6" id="KW-1133">Transmembrane helix</keyword>
<dbReference type="InterPro" id="IPR017896">
    <property type="entry name" value="4Fe4S_Fe-S-bd"/>
</dbReference>
<evidence type="ECO:0000313" key="9">
    <source>
        <dbReference type="Proteomes" id="UP000014977"/>
    </source>
</evidence>
<keyword evidence="5" id="KW-0411">Iron-sulfur</keyword>
<dbReference type="SUPFAM" id="SSF103501">
    <property type="entry name" value="Respiratory nitrate reductase 1 gamma chain"/>
    <property type="match status" value="1"/>
</dbReference>
<feature type="transmembrane region" description="Helical" evidence="6">
    <location>
        <begin position="180"/>
        <end position="198"/>
    </location>
</feature>
<name>S7TRT0_DESML</name>
<sequence>MQSYILLKSFIMLSALGAAFTIFYQKVKRLYRLMTAVDGKTEFKLDHVKERIMVIIKDVLGQSNVRRKALPGLSHMLIFFGFLAVQPHSLELMIKGVIPAFDVAHPAPGVYGAYLYIADILASLVLVGFACAIYRRTLVRPKYLTMGVDANLIILFTCVIIVTFLFINAFQTLMPSTFDYSAVFPVSGALAAFLNLGRLTPNQVLAGYEVSYWIHMATILGFLVYIPGSKHLHLLAAAPNVFLKPLQREKAMVKTDIEDENAESFGLGKVSDLNWKNVLNLYACTECGRCEEQCPAANTGKPLSPKQVIHDVKIDLFQHADPLLSGYKESIQPIMREGSPITDDVIWSCTSCRACEDICPVNIEQLDFILEVRKHQVLMEANFPPEMQETFTNLENQANPWGFSADTRADWARGMDIPLMSDRPEAEVLWYVGCAGSFDDRAKKISRALARVMQRAGVDFAILGPEESCNGDLARRSGNEYLAQILIQQNAEVFNQYGPKKIVTGCPHCFNIIKNEFPQFGAVYPVVHHTEFLFDLHKQGRLVPNGKSVGDFTFHDSCYLGRWNGIYTAPRNLLTSMNGGGRLVELERHGDKGFCCGAGGGRMFMEEAIGKRINTDRAEEVAASGVPTVAAACPFCATMLADGLMETKAEVAVKDIAEIIDEATASAADQGERA</sequence>
<protein>
    <recommendedName>
        <fullName evidence="7">4Fe-4S ferredoxin-type domain-containing protein</fullName>
    </recommendedName>
</protein>
<dbReference type="GO" id="GO:0051539">
    <property type="term" value="F:4 iron, 4 sulfur cluster binding"/>
    <property type="evidence" value="ECO:0007669"/>
    <property type="project" value="UniProtKB-KW"/>
</dbReference>
<dbReference type="PANTHER" id="PTHR43255:SF1">
    <property type="entry name" value="IRON-SULFUR-BINDING OXIDOREDUCTASE FADF-RELATED"/>
    <property type="match status" value="1"/>
</dbReference>
<evidence type="ECO:0000256" key="2">
    <source>
        <dbReference type="ARBA" id="ARBA00022723"/>
    </source>
</evidence>
<dbReference type="PROSITE" id="PS00198">
    <property type="entry name" value="4FE4S_FER_1"/>
    <property type="match status" value="2"/>
</dbReference>
<keyword evidence="4" id="KW-0408">Iron</keyword>
<reference evidence="8 9" key="1">
    <citation type="journal article" date="2013" name="Genome Announc.">
        <title>Draft genome sequences for three mercury-methylating, sulfate-reducing bacteria.</title>
        <authorList>
            <person name="Brown S.D."/>
            <person name="Hurt R.A.Jr."/>
            <person name="Gilmour C.C."/>
            <person name="Elias D.A."/>
        </authorList>
    </citation>
    <scope>NUCLEOTIDE SEQUENCE [LARGE SCALE GENOMIC DNA]</scope>
    <source>
        <strain evidence="8 9">DSM 2059</strain>
    </source>
</reference>
<dbReference type="Gene3D" id="1.20.950.20">
    <property type="entry name" value="Transmembrane di-heme cytochromes, Chain C"/>
    <property type="match status" value="1"/>
</dbReference>
<dbReference type="InterPro" id="IPR051460">
    <property type="entry name" value="HdrC_iron-sulfur_subunit"/>
</dbReference>
<evidence type="ECO:0000259" key="7">
    <source>
        <dbReference type="PROSITE" id="PS51379"/>
    </source>
</evidence>